<keyword evidence="2" id="KW-1003">Cell membrane</keyword>
<dbReference type="PANTHER" id="PTHR42643:SF39">
    <property type="entry name" value="IONOTROPIC RECEPTOR 56A-RELATED"/>
    <property type="match status" value="1"/>
</dbReference>
<keyword evidence="6" id="KW-0675">Receptor</keyword>
<accession>A0AAW1U3A8</accession>
<dbReference type="SUPFAM" id="SSF53850">
    <property type="entry name" value="Periplasmic binding protein-like II"/>
    <property type="match status" value="1"/>
</dbReference>
<gene>
    <name evidence="10" type="ORF">WA026_018527</name>
</gene>
<keyword evidence="5 8" id="KW-0472">Membrane</keyword>
<sequence>MHCLKFLLMLLFIQVNKSDIVNVETYSLGTELIQFFKNISLLLSDSFKFFVFVDSNDINLNKEAEKSISQTPLPAILLNTNKELQILDSLSVTFPSYAFFYFHKFQDINKKLVFSSKFAFLKTSVSTIFIATFELDNTRTLKNFMRSVWNKHRLTHFGVLFPNPKIQLFTYHPFRDEILTTTNIMDREGNFANLNFTDLNGIALRMAIFDNLQELLRKRLGGINADLKIWMNLARNLNVIFQSKYIGKGFQHAMKNVAEGVVDFCPFRYFLTENNDDLDFLDPYDIEYLVALVPEPKKIPQSFYLLMTLTPTFWFLLCASLVSLIVVAVIGMKDKKGKQNLLFSFLRILCNQPIYHISQYKSFHIFLFNLWQSACLLILAAFQLSLLKTLLISKYNAPINTISELKSSNLSIYVPTELRALVEESVPLLKQQLVSISYDDLNLLVLDFENNNKVLILTSYMAELVVEVYRRFGIDSSYHIMKEVLTPGLSTYFFTKNSPYPNIFKNMILKQYQHGLDLQTKFDSKEWKDNSTTKLSLNHLIGVFRILSVGMFLSIIVFSLEKVLHKL</sequence>
<feature type="chain" id="PRO_5043743948" description="Ionotropic receptor" evidence="9">
    <location>
        <begin position="19"/>
        <end position="567"/>
    </location>
</feature>
<dbReference type="GO" id="GO:0005886">
    <property type="term" value="C:plasma membrane"/>
    <property type="evidence" value="ECO:0007669"/>
    <property type="project" value="UniProtKB-SubCell"/>
</dbReference>
<evidence type="ECO:0000256" key="9">
    <source>
        <dbReference type="SAM" id="SignalP"/>
    </source>
</evidence>
<proteinExistence type="predicted"/>
<dbReference type="Proteomes" id="UP001431783">
    <property type="component" value="Unassembled WGS sequence"/>
</dbReference>
<evidence type="ECO:0000256" key="1">
    <source>
        <dbReference type="ARBA" id="ARBA00004651"/>
    </source>
</evidence>
<feature type="transmembrane region" description="Helical" evidence="8">
    <location>
        <begin position="303"/>
        <end position="329"/>
    </location>
</feature>
<evidence type="ECO:0000256" key="6">
    <source>
        <dbReference type="ARBA" id="ARBA00023170"/>
    </source>
</evidence>
<protein>
    <recommendedName>
        <fullName evidence="12">Ionotropic receptor</fullName>
    </recommendedName>
</protein>
<evidence type="ECO:0000256" key="2">
    <source>
        <dbReference type="ARBA" id="ARBA00022475"/>
    </source>
</evidence>
<reference evidence="10 11" key="1">
    <citation type="submission" date="2023-03" db="EMBL/GenBank/DDBJ databases">
        <title>Genome insight into feeding habits of ladybird beetles.</title>
        <authorList>
            <person name="Li H.-S."/>
            <person name="Huang Y.-H."/>
            <person name="Pang H."/>
        </authorList>
    </citation>
    <scope>NUCLEOTIDE SEQUENCE [LARGE SCALE GENOMIC DNA]</scope>
    <source>
        <strain evidence="10">SYSU_2023b</strain>
        <tissue evidence="10">Whole body</tissue>
    </source>
</reference>
<evidence type="ECO:0000313" key="11">
    <source>
        <dbReference type="Proteomes" id="UP001431783"/>
    </source>
</evidence>
<dbReference type="InterPro" id="IPR052192">
    <property type="entry name" value="Insect_Ionotropic_Sensory_Rcpt"/>
</dbReference>
<organism evidence="10 11">
    <name type="scientific">Henosepilachna vigintioctopunctata</name>
    <dbReference type="NCBI Taxonomy" id="420089"/>
    <lineage>
        <taxon>Eukaryota</taxon>
        <taxon>Metazoa</taxon>
        <taxon>Ecdysozoa</taxon>
        <taxon>Arthropoda</taxon>
        <taxon>Hexapoda</taxon>
        <taxon>Insecta</taxon>
        <taxon>Pterygota</taxon>
        <taxon>Neoptera</taxon>
        <taxon>Endopterygota</taxon>
        <taxon>Coleoptera</taxon>
        <taxon>Polyphaga</taxon>
        <taxon>Cucujiformia</taxon>
        <taxon>Coccinelloidea</taxon>
        <taxon>Coccinellidae</taxon>
        <taxon>Epilachninae</taxon>
        <taxon>Epilachnini</taxon>
        <taxon>Henosepilachna</taxon>
    </lineage>
</organism>
<dbReference type="EMBL" id="JARQZJ010000042">
    <property type="protein sequence ID" value="KAK9877414.1"/>
    <property type="molecule type" value="Genomic_DNA"/>
</dbReference>
<keyword evidence="11" id="KW-1185">Reference proteome</keyword>
<dbReference type="PANTHER" id="PTHR42643">
    <property type="entry name" value="IONOTROPIC RECEPTOR 20A-RELATED"/>
    <property type="match status" value="1"/>
</dbReference>
<keyword evidence="4 8" id="KW-1133">Transmembrane helix</keyword>
<comment type="caution">
    <text evidence="10">The sequence shown here is derived from an EMBL/GenBank/DDBJ whole genome shotgun (WGS) entry which is preliminary data.</text>
</comment>
<dbReference type="AlphaFoldDB" id="A0AAW1U3A8"/>
<keyword evidence="7" id="KW-0325">Glycoprotein</keyword>
<name>A0AAW1U3A8_9CUCU</name>
<evidence type="ECO:0000313" key="10">
    <source>
        <dbReference type="EMBL" id="KAK9877414.1"/>
    </source>
</evidence>
<evidence type="ECO:0000256" key="4">
    <source>
        <dbReference type="ARBA" id="ARBA00022989"/>
    </source>
</evidence>
<feature type="transmembrane region" description="Helical" evidence="8">
    <location>
        <begin position="363"/>
        <end position="387"/>
    </location>
</feature>
<keyword evidence="3 8" id="KW-0812">Transmembrane</keyword>
<keyword evidence="9" id="KW-0732">Signal</keyword>
<comment type="subcellular location">
    <subcellularLocation>
        <location evidence="1">Cell membrane</location>
        <topology evidence="1">Multi-pass membrane protein</topology>
    </subcellularLocation>
</comment>
<evidence type="ECO:0008006" key="12">
    <source>
        <dbReference type="Google" id="ProtNLM"/>
    </source>
</evidence>
<feature type="transmembrane region" description="Helical" evidence="8">
    <location>
        <begin position="540"/>
        <end position="560"/>
    </location>
</feature>
<evidence type="ECO:0000256" key="8">
    <source>
        <dbReference type="SAM" id="Phobius"/>
    </source>
</evidence>
<evidence type="ECO:0000256" key="5">
    <source>
        <dbReference type="ARBA" id="ARBA00023136"/>
    </source>
</evidence>
<feature type="signal peptide" evidence="9">
    <location>
        <begin position="1"/>
        <end position="18"/>
    </location>
</feature>
<evidence type="ECO:0000256" key="3">
    <source>
        <dbReference type="ARBA" id="ARBA00022692"/>
    </source>
</evidence>
<evidence type="ECO:0000256" key="7">
    <source>
        <dbReference type="ARBA" id="ARBA00023180"/>
    </source>
</evidence>